<evidence type="ECO:0000313" key="7">
    <source>
        <dbReference type="Proteomes" id="UP000297703"/>
    </source>
</evidence>
<keyword evidence="4" id="KW-1015">Disulfide bond</keyword>
<dbReference type="GO" id="GO:0006954">
    <property type="term" value="P:inflammatory response"/>
    <property type="evidence" value="ECO:0007669"/>
    <property type="project" value="InterPro"/>
</dbReference>
<accession>A0A4D9ED98</accession>
<evidence type="ECO:0000256" key="1">
    <source>
        <dbReference type="ARBA" id="ARBA00004613"/>
    </source>
</evidence>
<proteinExistence type="predicted"/>
<evidence type="ECO:0000256" key="4">
    <source>
        <dbReference type="ARBA" id="ARBA00023157"/>
    </source>
</evidence>
<reference evidence="6 7" key="2">
    <citation type="submission" date="2019-04" db="EMBL/GenBank/DDBJ databases">
        <title>The genome sequence of big-headed turtle.</title>
        <authorList>
            <person name="Gong S."/>
        </authorList>
    </citation>
    <scope>NUCLEOTIDE SEQUENCE [LARGE SCALE GENOMIC DNA]</scope>
    <source>
        <strain evidence="6">DO16091913</strain>
        <tissue evidence="6">Muscle</tissue>
    </source>
</reference>
<dbReference type="GO" id="GO:0050921">
    <property type="term" value="P:positive regulation of chemotaxis"/>
    <property type="evidence" value="ECO:0007669"/>
    <property type="project" value="TreeGrafter"/>
</dbReference>
<dbReference type="STRING" id="55544.A0A4D9ED98"/>
<comment type="caution">
    <text evidence="6">The sequence shown here is derived from an EMBL/GenBank/DDBJ whole genome shotgun (WGS) entry which is preliminary data.</text>
</comment>
<dbReference type="GO" id="GO:0031012">
    <property type="term" value="C:extracellular matrix"/>
    <property type="evidence" value="ECO:0007669"/>
    <property type="project" value="TreeGrafter"/>
</dbReference>
<feature type="signal peptide" evidence="5">
    <location>
        <begin position="1"/>
        <end position="15"/>
    </location>
</feature>
<evidence type="ECO:0000256" key="3">
    <source>
        <dbReference type="ARBA" id="ARBA00022729"/>
    </source>
</evidence>
<dbReference type="EMBL" id="QXTE01000112">
    <property type="protein sequence ID" value="TFK05542.1"/>
    <property type="molecule type" value="Genomic_DNA"/>
</dbReference>
<dbReference type="PANTHER" id="PTHR15106:SF2">
    <property type="entry name" value="RETINOIC ACID RECEPTOR RESPONDER PROTEIN 2"/>
    <property type="match status" value="1"/>
</dbReference>
<dbReference type="GO" id="GO:0050994">
    <property type="term" value="P:regulation of lipid catabolic process"/>
    <property type="evidence" value="ECO:0007669"/>
    <property type="project" value="InterPro"/>
</dbReference>
<evidence type="ECO:0000313" key="6">
    <source>
        <dbReference type="EMBL" id="TFK05542.1"/>
    </source>
</evidence>
<dbReference type="PANTHER" id="PTHR15106">
    <property type="entry name" value="RETINOIC ACID RECEPTOR RESPONDER PROTEIN 2"/>
    <property type="match status" value="1"/>
</dbReference>
<reference evidence="6 7" key="1">
    <citation type="submission" date="2019-04" db="EMBL/GenBank/DDBJ databases">
        <title>Draft genome of the big-headed turtle Platysternon megacephalum.</title>
        <authorList>
            <person name="Gong S."/>
        </authorList>
    </citation>
    <scope>NUCLEOTIDE SEQUENCE [LARGE SCALE GENOMIC DNA]</scope>
    <source>
        <strain evidence="6">DO16091913</strain>
        <tissue evidence="6">Muscle</tissue>
    </source>
</reference>
<organism evidence="6 7">
    <name type="scientific">Platysternon megacephalum</name>
    <name type="common">big-headed turtle</name>
    <dbReference type="NCBI Taxonomy" id="55544"/>
    <lineage>
        <taxon>Eukaryota</taxon>
        <taxon>Metazoa</taxon>
        <taxon>Chordata</taxon>
        <taxon>Craniata</taxon>
        <taxon>Vertebrata</taxon>
        <taxon>Euteleostomi</taxon>
        <taxon>Archelosauria</taxon>
        <taxon>Testudinata</taxon>
        <taxon>Testudines</taxon>
        <taxon>Cryptodira</taxon>
        <taxon>Durocryptodira</taxon>
        <taxon>Testudinoidea</taxon>
        <taxon>Platysternidae</taxon>
        <taxon>Platysternon</taxon>
    </lineage>
</organism>
<gene>
    <name evidence="6" type="ORF">DR999_PMT11814</name>
</gene>
<keyword evidence="7" id="KW-1185">Reference proteome</keyword>
<dbReference type="GO" id="GO:0005102">
    <property type="term" value="F:signaling receptor binding"/>
    <property type="evidence" value="ECO:0007669"/>
    <property type="project" value="InterPro"/>
</dbReference>
<dbReference type="AlphaFoldDB" id="A0A4D9ED98"/>
<comment type="subcellular location">
    <subcellularLocation>
        <location evidence="1">Secreted</location>
    </subcellularLocation>
</comment>
<name>A0A4D9ED98_9SAUR</name>
<dbReference type="InterPro" id="IPR029562">
    <property type="entry name" value="Chemerin"/>
</dbReference>
<sequence length="288" mass="30546">MKGLLVLGLVALAAASELTLQERVVDLVLETFHNRKIVQWVYKKQAVEEVTERVYPAGPYVRLRVRLQQTQCPKQPGSGQDCALKRRGVSERGAGRLRPLSVCAAGSLLRRVISPPSTGERGCGDALPTPGNEAGGGSPLLCPTGPREECGACERQGGAECVRSSEGSSRTLRRGGWRRLPPGQGAGLRALLCQGLPGGQVTVWLWLCWGQRLPRPTGWAGDTYWGGPAPTGIGAKGGGGVHRPAGARGTCPRVSEGHRRHWGHVQQGELAGELLHVLGSPRALPPGL</sequence>
<keyword evidence="2" id="KW-0964">Secreted</keyword>
<dbReference type="Proteomes" id="UP000297703">
    <property type="component" value="Unassembled WGS sequence"/>
</dbReference>
<keyword evidence="3 5" id="KW-0732">Signal</keyword>
<dbReference type="GO" id="GO:0045087">
    <property type="term" value="P:innate immune response"/>
    <property type="evidence" value="ECO:0007669"/>
    <property type="project" value="TreeGrafter"/>
</dbReference>
<feature type="chain" id="PRO_5020022878" evidence="5">
    <location>
        <begin position="16"/>
        <end position="288"/>
    </location>
</feature>
<protein>
    <submittedName>
        <fullName evidence="6">TATA box-binding protein-associated factor RNA polymerase I subunit D</fullName>
    </submittedName>
</protein>
<dbReference type="OrthoDB" id="9894305at2759"/>
<evidence type="ECO:0000256" key="5">
    <source>
        <dbReference type="SAM" id="SignalP"/>
    </source>
</evidence>
<evidence type="ECO:0000256" key="2">
    <source>
        <dbReference type="ARBA" id="ARBA00022525"/>
    </source>
</evidence>
<dbReference type="GO" id="GO:0005615">
    <property type="term" value="C:extracellular space"/>
    <property type="evidence" value="ECO:0007669"/>
    <property type="project" value="TreeGrafter"/>
</dbReference>